<evidence type="ECO:0000256" key="6">
    <source>
        <dbReference type="ARBA" id="ARBA00023242"/>
    </source>
</evidence>
<evidence type="ECO:0000256" key="2">
    <source>
        <dbReference type="ARBA" id="ARBA00006728"/>
    </source>
</evidence>
<protein>
    <recommendedName>
        <fullName evidence="9">Auxin-responsive protein</fullName>
    </recommendedName>
</protein>
<dbReference type="Gene3D" id="3.10.20.90">
    <property type="entry name" value="Phosphatidylinositol 3-kinase Catalytic Subunit, Chain A, domain 1"/>
    <property type="match status" value="1"/>
</dbReference>
<evidence type="ECO:0000256" key="8">
    <source>
        <dbReference type="ARBA" id="ARBA00025283"/>
    </source>
</evidence>
<evidence type="ECO:0000313" key="12">
    <source>
        <dbReference type="EMBL" id="KAE8700672.1"/>
    </source>
</evidence>
<dbReference type="Proteomes" id="UP000436088">
    <property type="component" value="Unassembled WGS sequence"/>
</dbReference>
<feature type="compositionally biased region" description="Basic and acidic residues" evidence="10">
    <location>
        <begin position="206"/>
        <end position="216"/>
    </location>
</feature>
<comment type="subcellular location">
    <subcellularLocation>
        <location evidence="1 9">Nucleus</location>
    </subcellularLocation>
</comment>
<keyword evidence="13" id="KW-1185">Reference proteome</keyword>
<evidence type="ECO:0000256" key="3">
    <source>
        <dbReference type="ARBA" id="ARBA00022491"/>
    </source>
</evidence>
<dbReference type="EMBL" id="VEPZ02001028">
    <property type="protein sequence ID" value="KAE8700672.1"/>
    <property type="molecule type" value="Genomic_DNA"/>
</dbReference>
<dbReference type="SUPFAM" id="SSF54277">
    <property type="entry name" value="CAD &amp; PB1 domains"/>
    <property type="match status" value="1"/>
</dbReference>
<comment type="function">
    <text evidence="8">Aux/IAA proteins are short-lived transcriptional factors that function as repressors of early auxin response genes at low auxin concentrations. Repression is thought to result from the interaction with auxin response factors (ARFs), proteins that bind to the auxin-responsive promoter element (AuxRE). Formation of heterodimers with ARF proteins may alter their ability to modulate early auxin response genes expression.</text>
</comment>
<dbReference type="InterPro" id="IPR033389">
    <property type="entry name" value="AUX/IAA_dom"/>
</dbReference>
<feature type="domain" description="PB1" evidence="11">
    <location>
        <begin position="221"/>
        <end position="330"/>
    </location>
</feature>
<keyword evidence="6 9" id="KW-0539">Nucleus</keyword>
<evidence type="ECO:0000259" key="11">
    <source>
        <dbReference type="PROSITE" id="PS51745"/>
    </source>
</evidence>
<evidence type="ECO:0000256" key="10">
    <source>
        <dbReference type="SAM" id="MobiDB-lite"/>
    </source>
</evidence>
<organism evidence="12 13">
    <name type="scientific">Hibiscus syriacus</name>
    <name type="common">Rose of Sharon</name>
    <dbReference type="NCBI Taxonomy" id="106335"/>
    <lineage>
        <taxon>Eukaryota</taxon>
        <taxon>Viridiplantae</taxon>
        <taxon>Streptophyta</taxon>
        <taxon>Embryophyta</taxon>
        <taxon>Tracheophyta</taxon>
        <taxon>Spermatophyta</taxon>
        <taxon>Magnoliopsida</taxon>
        <taxon>eudicotyledons</taxon>
        <taxon>Gunneridae</taxon>
        <taxon>Pentapetalae</taxon>
        <taxon>rosids</taxon>
        <taxon>malvids</taxon>
        <taxon>Malvales</taxon>
        <taxon>Malvaceae</taxon>
        <taxon>Malvoideae</taxon>
        <taxon>Hibiscus</taxon>
    </lineage>
</organism>
<dbReference type="GO" id="GO:0009734">
    <property type="term" value="P:auxin-activated signaling pathway"/>
    <property type="evidence" value="ECO:0007669"/>
    <property type="project" value="UniProtKB-UniRule"/>
</dbReference>
<dbReference type="InterPro" id="IPR053793">
    <property type="entry name" value="PB1-like"/>
</dbReference>
<evidence type="ECO:0000256" key="4">
    <source>
        <dbReference type="ARBA" id="ARBA00023015"/>
    </source>
</evidence>
<sequence>MESSKNGETCPRLLNLIPREREWHLKRKDEETGLSSEEKKLELRLGPPGDEDNWSLNGTTKNCRERDEHVISLGYLSSMNNSKQAHKFPSPEDHNPNHQVGSVLSPSWTKNHHELLTNHPPFLPFPSTPRQSLPSMAKESSQPCCTKVVNIQNAEKKPFSPTDNTAGSPNTSQKRTAPGPVVGWPPIRSFRKNLASSCSSKPAAEPPHKAANEKKAAERTAKFVKINMDGVPIGRKVDLKAYDSYDKLSAAVDELFRGLLAAQRDSCGGGTVKKLEEEKVITGLLDGSGEYTLVYQDNEGDRMLVGDVPWHMFVSTVQRLRVLRSSELSALNLGSSLRMRL</sequence>
<dbReference type="Pfam" id="PF02309">
    <property type="entry name" value="AUX_IAA"/>
    <property type="match status" value="1"/>
</dbReference>
<evidence type="ECO:0000256" key="5">
    <source>
        <dbReference type="ARBA" id="ARBA00023163"/>
    </source>
</evidence>
<comment type="similarity">
    <text evidence="2 9">Belongs to the Aux/IAA family.</text>
</comment>
<dbReference type="OrthoDB" id="615826at2759"/>
<comment type="subunit">
    <text evidence="9">Homodimers and heterodimers.</text>
</comment>
<feature type="compositionally biased region" description="Basic and acidic residues" evidence="10">
    <location>
        <begin position="26"/>
        <end position="43"/>
    </location>
</feature>
<evidence type="ECO:0000313" key="13">
    <source>
        <dbReference type="Proteomes" id="UP000436088"/>
    </source>
</evidence>
<dbReference type="AlphaFoldDB" id="A0A6A3ACM5"/>
<keyword evidence="3 9" id="KW-0678">Repressor</keyword>
<dbReference type="PROSITE" id="PS51745">
    <property type="entry name" value="PB1"/>
    <property type="match status" value="1"/>
</dbReference>
<gene>
    <name evidence="12" type="ORF">F3Y22_tig00110556pilonHSYRG00547</name>
</gene>
<dbReference type="InterPro" id="IPR003311">
    <property type="entry name" value="AUX_IAA"/>
</dbReference>
<keyword evidence="4 9" id="KW-0805">Transcription regulation</keyword>
<reference evidence="12" key="1">
    <citation type="submission" date="2019-09" db="EMBL/GenBank/DDBJ databases">
        <title>Draft genome information of white flower Hibiscus syriacus.</title>
        <authorList>
            <person name="Kim Y.-M."/>
        </authorList>
    </citation>
    <scope>NUCLEOTIDE SEQUENCE [LARGE SCALE GENOMIC DNA]</scope>
    <source>
        <strain evidence="12">YM2019G1</strain>
    </source>
</reference>
<dbReference type="PANTHER" id="PTHR31734:SF2">
    <property type="entry name" value="AUXIN-RESPONSIVE PROTEIN IAA26"/>
    <property type="match status" value="1"/>
</dbReference>
<keyword evidence="5 9" id="KW-0804">Transcription</keyword>
<comment type="caution">
    <text evidence="12">The sequence shown here is derived from an EMBL/GenBank/DDBJ whole genome shotgun (WGS) entry which is preliminary data.</text>
</comment>
<evidence type="ECO:0000256" key="7">
    <source>
        <dbReference type="ARBA" id="ARBA00023294"/>
    </source>
</evidence>
<feature type="compositionally biased region" description="Polar residues" evidence="10">
    <location>
        <begin position="161"/>
        <end position="175"/>
    </location>
</feature>
<evidence type="ECO:0000256" key="9">
    <source>
        <dbReference type="RuleBase" id="RU004549"/>
    </source>
</evidence>
<dbReference type="PANTHER" id="PTHR31734">
    <property type="entry name" value="AUXIN-RESPONSIVE PROTEIN IAA17"/>
    <property type="match status" value="1"/>
</dbReference>
<accession>A0A6A3ACM5</accession>
<dbReference type="FunFam" id="3.10.20.90:FF:000225">
    <property type="entry name" value="Auxin-responsive protein"/>
    <property type="match status" value="1"/>
</dbReference>
<dbReference type="GO" id="GO:0006355">
    <property type="term" value="P:regulation of DNA-templated transcription"/>
    <property type="evidence" value="ECO:0007669"/>
    <property type="project" value="InterPro"/>
</dbReference>
<dbReference type="GO" id="GO:0005634">
    <property type="term" value="C:nucleus"/>
    <property type="evidence" value="ECO:0007669"/>
    <property type="project" value="UniProtKB-SubCell"/>
</dbReference>
<evidence type="ECO:0000256" key="1">
    <source>
        <dbReference type="ARBA" id="ARBA00004123"/>
    </source>
</evidence>
<proteinExistence type="inferred from homology"/>
<feature type="region of interest" description="Disordered" evidence="10">
    <location>
        <begin position="26"/>
        <end position="60"/>
    </location>
</feature>
<feature type="region of interest" description="Disordered" evidence="10">
    <location>
        <begin position="153"/>
        <end position="216"/>
    </location>
</feature>
<name>A0A6A3ACM5_HIBSY</name>
<keyword evidence="7 9" id="KW-0927">Auxin signaling pathway</keyword>